<keyword evidence="2 12" id="KW-0813">Transport</keyword>
<dbReference type="SUPFAM" id="SSF56935">
    <property type="entry name" value="Porins"/>
    <property type="match status" value="1"/>
</dbReference>
<dbReference type="InterPro" id="IPR036942">
    <property type="entry name" value="Beta-barrel_TonB_sf"/>
</dbReference>
<dbReference type="InterPro" id="IPR008969">
    <property type="entry name" value="CarboxyPept-like_regulatory"/>
</dbReference>
<dbReference type="Pfam" id="PF07660">
    <property type="entry name" value="STN"/>
    <property type="match status" value="1"/>
</dbReference>
<dbReference type="SUPFAM" id="SSF49464">
    <property type="entry name" value="Carboxypeptidase regulatory domain-like"/>
    <property type="match status" value="1"/>
</dbReference>
<evidence type="ECO:0000256" key="10">
    <source>
        <dbReference type="ARBA" id="ARBA00023170"/>
    </source>
</evidence>
<proteinExistence type="inferred from homology"/>
<keyword evidence="4" id="KW-0410">Iron transport</keyword>
<evidence type="ECO:0000256" key="7">
    <source>
        <dbReference type="ARBA" id="ARBA00023004"/>
    </source>
</evidence>
<dbReference type="RefSeq" id="WP_117512619.1">
    <property type="nucleotide sequence ID" value="NZ_JANUKI010000001.1"/>
</dbReference>
<feature type="chain" id="PRO_5019293818" evidence="14">
    <location>
        <begin position="35"/>
        <end position="1111"/>
    </location>
</feature>
<dbReference type="Gene3D" id="2.170.130.10">
    <property type="entry name" value="TonB-dependent receptor, plug domain"/>
    <property type="match status" value="1"/>
</dbReference>
<dbReference type="InterPro" id="IPR000531">
    <property type="entry name" value="Beta-barrel_TonB"/>
</dbReference>
<dbReference type="EMBL" id="QSBI01000031">
    <property type="protein sequence ID" value="RGX06999.1"/>
    <property type="molecule type" value="Genomic_DNA"/>
</dbReference>
<protein>
    <submittedName>
        <fullName evidence="16">SusC/RagA family TonB-linked outer membrane protein</fullName>
    </submittedName>
</protein>
<keyword evidence="7" id="KW-0408">Iron</keyword>
<dbReference type="Pfam" id="PF00593">
    <property type="entry name" value="TonB_dep_Rec_b-barrel"/>
    <property type="match status" value="1"/>
</dbReference>
<dbReference type="AlphaFoldDB" id="A0A413EJ55"/>
<reference evidence="16 17" key="1">
    <citation type="submission" date="2018-08" db="EMBL/GenBank/DDBJ databases">
        <title>A genome reference for cultivated species of the human gut microbiota.</title>
        <authorList>
            <person name="Zou Y."/>
            <person name="Xue W."/>
            <person name="Luo G."/>
        </authorList>
    </citation>
    <scope>NUCLEOTIDE SEQUENCE [LARGE SCALE GENOMIC DNA]</scope>
    <source>
        <strain evidence="16 17">AF04-46</strain>
    </source>
</reference>
<comment type="similarity">
    <text evidence="12 13">Belongs to the TonB-dependent receptor family.</text>
</comment>
<dbReference type="InterPro" id="IPR037066">
    <property type="entry name" value="Plug_dom_sf"/>
</dbReference>
<dbReference type="NCBIfam" id="TIGR04057">
    <property type="entry name" value="SusC_RagA_signa"/>
    <property type="match status" value="1"/>
</dbReference>
<dbReference type="PANTHER" id="PTHR30069">
    <property type="entry name" value="TONB-DEPENDENT OUTER MEMBRANE RECEPTOR"/>
    <property type="match status" value="1"/>
</dbReference>
<name>A0A413EJ55_BACOV</name>
<accession>A0A413EJ55</accession>
<feature type="domain" description="Secretin/TonB short N-terminal" evidence="15">
    <location>
        <begin position="62"/>
        <end position="113"/>
    </location>
</feature>
<dbReference type="Gene3D" id="2.60.40.1120">
    <property type="entry name" value="Carboxypeptidase-like, regulatory domain"/>
    <property type="match status" value="1"/>
</dbReference>
<evidence type="ECO:0000256" key="6">
    <source>
        <dbReference type="ARBA" id="ARBA00022729"/>
    </source>
</evidence>
<keyword evidence="9 12" id="KW-0472">Membrane</keyword>
<feature type="signal peptide" evidence="14">
    <location>
        <begin position="1"/>
        <end position="34"/>
    </location>
</feature>
<keyword evidence="8 13" id="KW-0798">TonB box</keyword>
<dbReference type="Pfam" id="PF07715">
    <property type="entry name" value="Plug"/>
    <property type="match status" value="1"/>
</dbReference>
<evidence type="ECO:0000256" key="5">
    <source>
        <dbReference type="ARBA" id="ARBA00022692"/>
    </source>
</evidence>
<evidence type="ECO:0000256" key="3">
    <source>
        <dbReference type="ARBA" id="ARBA00022452"/>
    </source>
</evidence>
<keyword evidence="10" id="KW-0675">Receptor</keyword>
<evidence type="ECO:0000256" key="14">
    <source>
        <dbReference type="SAM" id="SignalP"/>
    </source>
</evidence>
<dbReference type="GO" id="GO:0015344">
    <property type="term" value="F:siderophore uptake transmembrane transporter activity"/>
    <property type="evidence" value="ECO:0007669"/>
    <property type="project" value="TreeGrafter"/>
</dbReference>
<dbReference type="InterPro" id="IPR039426">
    <property type="entry name" value="TonB-dep_rcpt-like"/>
</dbReference>
<dbReference type="PANTHER" id="PTHR30069:SF29">
    <property type="entry name" value="HEMOGLOBIN AND HEMOGLOBIN-HAPTOGLOBIN-BINDING PROTEIN 1-RELATED"/>
    <property type="match status" value="1"/>
</dbReference>
<evidence type="ECO:0000313" key="17">
    <source>
        <dbReference type="Proteomes" id="UP000286031"/>
    </source>
</evidence>
<dbReference type="GO" id="GO:0044718">
    <property type="term" value="P:siderophore transmembrane transport"/>
    <property type="evidence" value="ECO:0007669"/>
    <property type="project" value="TreeGrafter"/>
</dbReference>
<dbReference type="InterPro" id="IPR023996">
    <property type="entry name" value="TonB-dep_OMP_SusC/RagA"/>
</dbReference>
<dbReference type="PROSITE" id="PS52016">
    <property type="entry name" value="TONB_DEPENDENT_REC_3"/>
    <property type="match status" value="1"/>
</dbReference>
<keyword evidence="4" id="KW-0406">Ion transport</keyword>
<evidence type="ECO:0000256" key="13">
    <source>
        <dbReference type="RuleBase" id="RU003357"/>
    </source>
</evidence>
<evidence type="ECO:0000256" key="11">
    <source>
        <dbReference type="ARBA" id="ARBA00023237"/>
    </source>
</evidence>
<dbReference type="NCBIfam" id="TIGR04056">
    <property type="entry name" value="OMP_RagA_SusC"/>
    <property type="match status" value="1"/>
</dbReference>
<dbReference type="Proteomes" id="UP000286031">
    <property type="component" value="Unassembled WGS sequence"/>
</dbReference>
<dbReference type="GO" id="GO:0009279">
    <property type="term" value="C:cell outer membrane"/>
    <property type="evidence" value="ECO:0007669"/>
    <property type="project" value="UniProtKB-SubCell"/>
</dbReference>
<dbReference type="Gene3D" id="3.55.50.30">
    <property type="match status" value="1"/>
</dbReference>
<dbReference type="InterPro" id="IPR012910">
    <property type="entry name" value="Plug_dom"/>
</dbReference>
<evidence type="ECO:0000256" key="1">
    <source>
        <dbReference type="ARBA" id="ARBA00004571"/>
    </source>
</evidence>
<gene>
    <name evidence="16" type="ORF">DWV35_20090</name>
</gene>
<keyword evidence="5 12" id="KW-0812">Transmembrane</keyword>
<keyword evidence="6 14" id="KW-0732">Signal</keyword>
<evidence type="ECO:0000256" key="12">
    <source>
        <dbReference type="PROSITE-ProRule" id="PRU01360"/>
    </source>
</evidence>
<evidence type="ECO:0000256" key="2">
    <source>
        <dbReference type="ARBA" id="ARBA00022448"/>
    </source>
</evidence>
<evidence type="ECO:0000259" key="15">
    <source>
        <dbReference type="SMART" id="SM00965"/>
    </source>
</evidence>
<dbReference type="Pfam" id="PF13715">
    <property type="entry name" value="CarbopepD_reg_2"/>
    <property type="match status" value="1"/>
</dbReference>
<comment type="caution">
    <text evidence="16">The sequence shown here is derived from an EMBL/GenBank/DDBJ whole genome shotgun (WGS) entry which is preliminary data.</text>
</comment>
<dbReference type="SMART" id="SM00965">
    <property type="entry name" value="STN"/>
    <property type="match status" value="1"/>
</dbReference>
<dbReference type="InterPro" id="IPR011662">
    <property type="entry name" value="Secretin/TonB_short_N"/>
</dbReference>
<evidence type="ECO:0000256" key="4">
    <source>
        <dbReference type="ARBA" id="ARBA00022496"/>
    </source>
</evidence>
<dbReference type="FunFam" id="2.60.40.1120:FF:000003">
    <property type="entry name" value="Outer membrane protein Omp121"/>
    <property type="match status" value="1"/>
</dbReference>
<dbReference type="InterPro" id="IPR023997">
    <property type="entry name" value="TonB-dep_OMP_SusC/RagA_CS"/>
</dbReference>
<evidence type="ECO:0000256" key="9">
    <source>
        <dbReference type="ARBA" id="ARBA00023136"/>
    </source>
</evidence>
<sequence>MLQIYEKIAEQIAHKRVFLTFLSLLLLIQTQAFAQNDSKITIQQKNITVIDALKTVEKQSKMSINYSDSELKGKQIVDLNLQNASVLAALDTILKGTGFAYQIQGNYIIITGKKPTVVAQTVKDIKGKVTDEKGEPLIGVNITVDGSSTGTITDLDGNFSIKAPDNSQFKVSYIGYATQVIPVSKKDFYQIVMKQDTEVLEEVVVTALGIKRAEKALSYNVQQIKGDDLTTVKDANFVNSLNGKVAGVSINRSATGVGGATRVVMRGAKSIEGNNNALYVVDGIPLFNTDMGNTDSGIMGEGKAGTEGIADFNPEDIESISVLSGPSAAALYGSSAASGVILITTKKGKEGKLSVQFSSSSEFSKAYMTPDFQNTYGNKKDTYESWGEKLPTPSSYDPKNDFFNTGTNFINSVTLTTGTQKNQTFASFSSTNSKGIVPNNSYNRLNFTIRNTATFFDDKLQLDLGASYVKQDDTNMVSQGLYWNPIVAAYLFPRGEDFEDIKTFERFDDSRKLPVQYWPVSDATYASQNPYWTAYRNVSTNEKSRYMFNVGLTYKITDWLNITARYRMDDTYVLFERKISASSDQVFAEGKKGHYEYINYNDRQEYADAMLNINKRIQDFSVSANFGWNYSNYWALQRGYKGTLLGVPNKFATSNIDPSNGRISEKGGDSRVRNHAIFGNVELGWRSMLYLTLTGRNDWNSRLVNTSEESFFYPSVGLSAIVSEMVKLPEFLSYLKVRGSYTEVGAPVSRSGLTPGTVTTPIVGGNFKPTYIYPFTDFKAERTKSYEFGLSLRLFSKFNAEVTYYKSNTYNQTFLGNLPESTGYNSIYLQAGNVENRGWEASFGYSDRFKNGFSISSTLTFSKNINEIKGMVKDYNTEVMGVPVSINIPEVLKDKGRTILKEGGSIHDIYATRFFKKDSQGYVLVSSDGKYEMEDGDPVYLGKTAPDFNMGWNNAISYKGFGLSFLINGRFGGVVTSSTEAILDRYGVSQRTADARESEGALFPGQGRVDAKTYYQMIGTGNYQTSGYYVYSATNIRLQELTFSYTMPNKWFGNVLKDVSVSFIANNPWMLYCKAPFDPELTPSTATYGQGNDYFMQPSVRSFGFGLKFKL</sequence>
<comment type="subcellular location">
    <subcellularLocation>
        <location evidence="1 12">Cell outer membrane</location>
        <topology evidence="1 12">Multi-pass membrane protein</topology>
    </subcellularLocation>
</comment>
<dbReference type="Gene3D" id="2.40.170.20">
    <property type="entry name" value="TonB-dependent receptor, beta-barrel domain"/>
    <property type="match status" value="1"/>
</dbReference>
<evidence type="ECO:0000313" key="16">
    <source>
        <dbReference type="EMBL" id="RGX06999.1"/>
    </source>
</evidence>
<keyword evidence="11 12" id="KW-0998">Cell outer membrane</keyword>
<keyword evidence="3 12" id="KW-1134">Transmembrane beta strand</keyword>
<evidence type="ECO:0000256" key="8">
    <source>
        <dbReference type="ARBA" id="ARBA00023077"/>
    </source>
</evidence>
<organism evidence="16 17">
    <name type="scientific">Bacteroides ovatus</name>
    <dbReference type="NCBI Taxonomy" id="28116"/>
    <lineage>
        <taxon>Bacteria</taxon>
        <taxon>Pseudomonadati</taxon>
        <taxon>Bacteroidota</taxon>
        <taxon>Bacteroidia</taxon>
        <taxon>Bacteroidales</taxon>
        <taxon>Bacteroidaceae</taxon>
        <taxon>Bacteroides</taxon>
    </lineage>
</organism>